<evidence type="ECO:0000313" key="7">
    <source>
        <dbReference type="Proteomes" id="UP000826271"/>
    </source>
</evidence>
<dbReference type="InterPro" id="IPR058353">
    <property type="entry name" value="DUF8040"/>
</dbReference>
<sequence length="647" mass="73784">MDVSTDHQALFVVLREIVLDINFILLAFYREYRGRKRLCDHAETRSMPAYTIKTKIHKQIEHLHDLISFNDETCIENLRMSRNAFGRLCYLLQNVGGLSSTKNVQVTEQVAIFLSILAHHKKNCVVKHDFKRSGYTISAHFNNVLTALLKLHTLFLVKPVPIEEDCANDRWKWFKGCLGALDGTYISLRVAQKDKGRYRNRKGDISTNVLVVCDINMNYVYMLCGWEGSAADSRVLKDAITRANGFRIPNGHYYLCDSGYTNGQGFLAPYRGIIRPIEREMGNITEYGDGQYYVKVQNRIIMGCGLLHNFIRMEMPYDPLEAEIPEVDDQISDDNDVAFIDQVEPSQQWSNWRENLATNMMNRVRGGILSGAASKNRRRCWTAAEEKALAEAMKDLVVRGYKADNGFKSGYQNLLEQAMMQAFPGTTLKAEPHINSRITVWRKNYGSISTMLTRSGFGFNSTTNMITVESQEVWDNYVKTDSNARNMRFKTWPLYGDWVEIFGKDRATGECAEGFVDVFDEVQSMFVSNANTSGSSKSDKRKRKVVDENDDRFIDLMSSFCEKTDNRLGDISRRIGFEHDASMSRKAVFEALGAVSSLDMEEMIMVSQLIVNNTKNMDLFFSLPHNGRKTMVKMILEGKFPGKETIA</sequence>
<name>A0AAV6W058_9LAMI</name>
<organism evidence="6 7">
    <name type="scientific">Buddleja alternifolia</name>
    <dbReference type="NCBI Taxonomy" id="168488"/>
    <lineage>
        <taxon>Eukaryota</taxon>
        <taxon>Viridiplantae</taxon>
        <taxon>Streptophyta</taxon>
        <taxon>Embryophyta</taxon>
        <taxon>Tracheophyta</taxon>
        <taxon>Spermatophyta</taxon>
        <taxon>Magnoliopsida</taxon>
        <taxon>eudicotyledons</taxon>
        <taxon>Gunneridae</taxon>
        <taxon>Pentapetalae</taxon>
        <taxon>asterids</taxon>
        <taxon>lamiids</taxon>
        <taxon>Lamiales</taxon>
        <taxon>Scrophulariaceae</taxon>
        <taxon>Buddlejeae</taxon>
        <taxon>Buddleja</taxon>
    </lineage>
</organism>
<dbReference type="EMBL" id="WHWC01000396">
    <property type="protein sequence ID" value="KAG8362631.1"/>
    <property type="molecule type" value="Genomic_DNA"/>
</dbReference>
<comment type="cofactor">
    <cofactor evidence="1">
        <name>a divalent metal cation</name>
        <dbReference type="ChEBI" id="CHEBI:60240"/>
    </cofactor>
</comment>
<protein>
    <recommendedName>
        <fullName evidence="8">Transposase</fullName>
    </recommendedName>
</protein>
<dbReference type="Proteomes" id="UP000826271">
    <property type="component" value="Unassembled WGS sequence"/>
</dbReference>
<evidence type="ECO:0000313" key="6">
    <source>
        <dbReference type="EMBL" id="KAG8362631.1"/>
    </source>
</evidence>
<dbReference type="GO" id="GO:0046872">
    <property type="term" value="F:metal ion binding"/>
    <property type="evidence" value="ECO:0007669"/>
    <property type="project" value="UniProtKB-KW"/>
</dbReference>
<dbReference type="Pfam" id="PF12776">
    <property type="entry name" value="Myb_DNA-bind_3"/>
    <property type="match status" value="1"/>
</dbReference>
<proteinExistence type="predicted"/>
<keyword evidence="2" id="KW-0479">Metal-binding</keyword>
<evidence type="ECO:0000259" key="4">
    <source>
        <dbReference type="Pfam" id="PF13359"/>
    </source>
</evidence>
<feature type="domain" description="Myb/SANT-like" evidence="3">
    <location>
        <begin position="381"/>
        <end position="477"/>
    </location>
</feature>
<feature type="domain" description="DUF8040" evidence="5">
    <location>
        <begin position="58"/>
        <end position="149"/>
    </location>
</feature>
<evidence type="ECO:0000259" key="3">
    <source>
        <dbReference type="Pfam" id="PF12776"/>
    </source>
</evidence>
<feature type="domain" description="DDE Tnp4" evidence="4">
    <location>
        <begin position="181"/>
        <end position="276"/>
    </location>
</feature>
<accession>A0AAV6W058</accession>
<dbReference type="PANTHER" id="PTHR46250:SF15">
    <property type="entry name" value="OS01G0523800 PROTEIN"/>
    <property type="match status" value="1"/>
</dbReference>
<dbReference type="Pfam" id="PF13359">
    <property type="entry name" value="DDE_Tnp_4"/>
    <property type="match status" value="1"/>
</dbReference>
<keyword evidence="7" id="KW-1185">Reference proteome</keyword>
<gene>
    <name evidence="6" type="ORF">BUALT_BualtUnG0056400</name>
</gene>
<comment type="caution">
    <text evidence="6">The sequence shown here is derived from an EMBL/GenBank/DDBJ whole genome shotgun (WGS) entry which is preliminary data.</text>
</comment>
<dbReference type="AlphaFoldDB" id="A0AAV6W058"/>
<evidence type="ECO:0008006" key="8">
    <source>
        <dbReference type="Google" id="ProtNLM"/>
    </source>
</evidence>
<dbReference type="PANTHER" id="PTHR46250">
    <property type="entry name" value="MYB/SANT-LIKE DNA-BINDING DOMAIN PROTEIN-RELATED"/>
    <property type="match status" value="1"/>
</dbReference>
<dbReference type="InterPro" id="IPR024752">
    <property type="entry name" value="Myb/SANT-like_dom"/>
</dbReference>
<dbReference type="InterPro" id="IPR027806">
    <property type="entry name" value="HARBI1_dom"/>
</dbReference>
<evidence type="ECO:0000259" key="5">
    <source>
        <dbReference type="Pfam" id="PF26138"/>
    </source>
</evidence>
<evidence type="ECO:0000256" key="1">
    <source>
        <dbReference type="ARBA" id="ARBA00001968"/>
    </source>
</evidence>
<reference evidence="6" key="1">
    <citation type="submission" date="2019-10" db="EMBL/GenBank/DDBJ databases">
        <authorList>
            <person name="Zhang R."/>
            <person name="Pan Y."/>
            <person name="Wang J."/>
            <person name="Ma R."/>
            <person name="Yu S."/>
        </authorList>
    </citation>
    <scope>NUCLEOTIDE SEQUENCE</scope>
    <source>
        <strain evidence="6">LA-IB0</strain>
        <tissue evidence="6">Leaf</tissue>
    </source>
</reference>
<evidence type="ECO:0000256" key="2">
    <source>
        <dbReference type="ARBA" id="ARBA00022723"/>
    </source>
</evidence>
<dbReference type="Pfam" id="PF26138">
    <property type="entry name" value="DUF8040"/>
    <property type="match status" value="1"/>
</dbReference>